<evidence type="ECO:0000313" key="3">
    <source>
        <dbReference type="Proteomes" id="UP001164743"/>
    </source>
</evidence>
<evidence type="ECO:0000256" key="1">
    <source>
        <dbReference type="SAM" id="MobiDB-lite"/>
    </source>
</evidence>
<keyword evidence="3" id="KW-1185">Reference proteome</keyword>
<evidence type="ECO:0000313" key="2">
    <source>
        <dbReference type="EMBL" id="WAQ82082.1"/>
    </source>
</evidence>
<proteinExistence type="predicted"/>
<gene>
    <name evidence="2" type="ORF">PtA15_2A395</name>
</gene>
<feature type="compositionally biased region" description="Basic and acidic residues" evidence="1">
    <location>
        <begin position="1"/>
        <end position="10"/>
    </location>
</feature>
<feature type="region of interest" description="Disordered" evidence="1">
    <location>
        <begin position="80"/>
        <end position="111"/>
    </location>
</feature>
<feature type="region of interest" description="Disordered" evidence="1">
    <location>
        <begin position="1"/>
        <end position="38"/>
    </location>
</feature>
<dbReference type="RefSeq" id="XP_053017637.1">
    <property type="nucleotide sequence ID" value="XM_053166412.1"/>
</dbReference>
<accession>A0ABY7CDU9</accession>
<sequence length="251" mass="27618">MTTSKKDVKIAKNLPSMKGKMRKVQEDESDSDESFHCCGRPEDLLEDARSLMEKPEPQTNEVHVPDDQAYYLYSAGLERLNSPSGSNGPKRRSLPSIHESEATSSVYSADTDSTRIGSPLLIIKTGEVVVQPSVPEISPLRLEFAHPNSPPTGTVKPRSKPKWTIQIPRPRSFIRMAISPTDDSPRSPRHPLSALQASSAPLTPPTPSPLPSIISRRRRGMILNPNSLPDELKELAETQCSDLVLQTNNPA</sequence>
<dbReference type="Proteomes" id="UP001164743">
    <property type="component" value="Chromosome 2A"/>
</dbReference>
<feature type="compositionally biased region" description="Polar residues" evidence="1">
    <location>
        <begin position="102"/>
        <end position="111"/>
    </location>
</feature>
<feature type="region of interest" description="Disordered" evidence="1">
    <location>
        <begin position="142"/>
        <end position="226"/>
    </location>
</feature>
<reference evidence="2" key="1">
    <citation type="submission" date="2022-10" db="EMBL/GenBank/DDBJ databases">
        <title>Puccinia triticina Genome sequencing and assembly.</title>
        <authorList>
            <person name="Li C."/>
        </authorList>
    </citation>
    <scope>NUCLEOTIDE SEQUENCE</scope>
    <source>
        <strain evidence="2">Pt15</strain>
    </source>
</reference>
<protein>
    <submittedName>
        <fullName evidence="2">Uncharacterized protein</fullName>
    </submittedName>
</protein>
<dbReference type="GeneID" id="77807307"/>
<organism evidence="2 3">
    <name type="scientific">Puccinia triticina</name>
    <dbReference type="NCBI Taxonomy" id="208348"/>
    <lineage>
        <taxon>Eukaryota</taxon>
        <taxon>Fungi</taxon>
        <taxon>Dikarya</taxon>
        <taxon>Basidiomycota</taxon>
        <taxon>Pucciniomycotina</taxon>
        <taxon>Pucciniomycetes</taxon>
        <taxon>Pucciniales</taxon>
        <taxon>Pucciniaceae</taxon>
        <taxon>Puccinia</taxon>
    </lineage>
</organism>
<dbReference type="EMBL" id="CP110422">
    <property type="protein sequence ID" value="WAQ82082.1"/>
    <property type="molecule type" value="Genomic_DNA"/>
</dbReference>
<name>A0ABY7CDU9_9BASI</name>